<evidence type="ECO:0000313" key="10">
    <source>
        <dbReference type="EMBL" id="KAL3819610.1"/>
    </source>
</evidence>
<dbReference type="InterPro" id="IPR002213">
    <property type="entry name" value="UDP_glucos_trans"/>
</dbReference>
<dbReference type="InterPro" id="IPR035595">
    <property type="entry name" value="UDP_glycos_trans_CS"/>
</dbReference>
<keyword evidence="5" id="KW-0732">Signal</keyword>
<comment type="similarity">
    <text evidence="2 8">Belongs to the UDP-glycosyltransferase family.</text>
</comment>
<organism evidence="10 11">
    <name type="scientific">Penstemon smallii</name>
    <dbReference type="NCBI Taxonomy" id="265156"/>
    <lineage>
        <taxon>Eukaryota</taxon>
        <taxon>Viridiplantae</taxon>
        <taxon>Streptophyta</taxon>
        <taxon>Embryophyta</taxon>
        <taxon>Tracheophyta</taxon>
        <taxon>Spermatophyta</taxon>
        <taxon>Magnoliopsida</taxon>
        <taxon>eudicotyledons</taxon>
        <taxon>Gunneridae</taxon>
        <taxon>Pentapetalae</taxon>
        <taxon>asterids</taxon>
        <taxon>lamiids</taxon>
        <taxon>Lamiales</taxon>
        <taxon>Plantaginaceae</taxon>
        <taxon>Cheloneae</taxon>
        <taxon>Penstemon</taxon>
    </lineage>
</organism>
<dbReference type="Proteomes" id="UP001634393">
    <property type="component" value="Unassembled WGS sequence"/>
</dbReference>
<comment type="function">
    <text evidence="7">Catalyzes the glucosylation at the O-5 position of anthocyanidin 3-glucosides to form anthocyanidin 3,5-di-O-glucosides using UDP-glucose as sugar donor. Anthocyanidin 3,5-di-O-glucosides are molecules that are responsible for pigmentation. Also acts on anthocyanidin 3-O-(6-O-malonylglucoside). Much less active with hydroxycinnamoylglucose derivatives. No activity in the absence of the 3-O-glucoside group.</text>
</comment>
<dbReference type="EMBL" id="JBJXBP010000007">
    <property type="protein sequence ID" value="KAL3819610.1"/>
    <property type="molecule type" value="Genomic_DNA"/>
</dbReference>
<dbReference type="PANTHER" id="PTHR11926">
    <property type="entry name" value="GLUCOSYL/GLUCURONOSYL TRANSFERASES"/>
    <property type="match status" value="1"/>
</dbReference>
<gene>
    <name evidence="10" type="ORF">ACJIZ3_005515</name>
</gene>
<dbReference type="PANTHER" id="PTHR11926:SF1553">
    <property type="entry name" value="GLYCOSYLTRANSFERASE"/>
    <property type="match status" value="1"/>
</dbReference>
<reference evidence="10 11" key="1">
    <citation type="submission" date="2024-12" db="EMBL/GenBank/DDBJ databases">
        <title>The unique morphological basis and parallel evolutionary history of personate flowers in Penstemon.</title>
        <authorList>
            <person name="Depatie T.H."/>
            <person name="Wessinger C.A."/>
        </authorList>
    </citation>
    <scope>NUCLEOTIDE SEQUENCE [LARGE SCALE GENOMIC DNA]</scope>
    <source>
        <strain evidence="10">WTNN_2</strain>
        <tissue evidence="10">Leaf</tissue>
    </source>
</reference>
<evidence type="ECO:0000256" key="5">
    <source>
        <dbReference type="ARBA" id="ARBA00022729"/>
    </source>
</evidence>
<dbReference type="AlphaFoldDB" id="A0ABD3S5C2"/>
<keyword evidence="4 8" id="KW-0808">Transferase</keyword>
<comment type="catalytic activity">
    <reaction evidence="6">
        <text>an anthocyanidin 3-O-beta-D-glucoside + UDP-alpha-D-glucose = an anthocyanidin 3,5-di-O-beta-D-glucoside + UDP + 2 H(+)</text>
        <dbReference type="Rhea" id="RHEA:35423"/>
        <dbReference type="ChEBI" id="CHEBI:15378"/>
        <dbReference type="ChEBI" id="CHEBI:16307"/>
        <dbReference type="ChEBI" id="CHEBI:57503"/>
        <dbReference type="ChEBI" id="CHEBI:58223"/>
        <dbReference type="ChEBI" id="CHEBI:58885"/>
        <dbReference type="EC" id="2.4.1.298"/>
    </reaction>
</comment>
<evidence type="ECO:0000256" key="7">
    <source>
        <dbReference type="ARBA" id="ARBA00056922"/>
    </source>
</evidence>
<dbReference type="Pfam" id="PF00201">
    <property type="entry name" value="UDPGT"/>
    <property type="match status" value="1"/>
</dbReference>
<evidence type="ECO:0000313" key="11">
    <source>
        <dbReference type="Proteomes" id="UP001634393"/>
    </source>
</evidence>
<dbReference type="GO" id="GO:0102816">
    <property type="term" value="F:UDP-D-glucose:delphinidin 3-O-glucosyl-5-O-caffeoylglucoside -O-beta-D-glucosyltransferase activity"/>
    <property type="evidence" value="ECO:0007669"/>
    <property type="project" value="UniProtKB-EC"/>
</dbReference>
<evidence type="ECO:0000256" key="9">
    <source>
        <dbReference type="RuleBase" id="RU362057"/>
    </source>
</evidence>
<keyword evidence="11" id="KW-1185">Reference proteome</keyword>
<comment type="pathway">
    <text evidence="1">Pigment biosynthesis; anthocyanin biosynthesis.</text>
</comment>
<dbReference type="GO" id="GO:0008194">
    <property type="term" value="F:UDP-glycosyltransferase activity"/>
    <property type="evidence" value="ECO:0007669"/>
    <property type="project" value="UniProtKB-ARBA"/>
</dbReference>
<protein>
    <recommendedName>
        <fullName evidence="9">Glycosyltransferase</fullName>
        <ecNumber evidence="9">2.4.1.-</ecNumber>
    </recommendedName>
</protein>
<dbReference type="FunFam" id="3.40.50.2000:FF:000019">
    <property type="entry name" value="Glycosyltransferase"/>
    <property type="match status" value="1"/>
</dbReference>
<evidence type="ECO:0000256" key="6">
    <source>
        <dbReference type="ARBA" id="ARBA00050360"/>
    </source>
</evidence>
<sequence>MDTKISNEEHIAHCLILPFPNQGHINPMLQFAKRLAHKRLKITFTVTKFLFTKEFSGGGSISIRAISDGFDEGGRAQAKTSEEYQIRFNRVGRETLTHLLLDLDKSGCPVDCVIYDPFIPWALDVAKGFGISAAAFFTQSCAVDLIYYQVYKGDLKLPLSENEVVVVVEGLPPLKPEEMPSFIYHHGSYPATFQMISDQFRNVDKADWILVNTFYKLEEEVIDWMSKILPLKTIGPTIPSMYLDKRIQEDTDYGLNMLKPLTDICINWLNQQQPSSVIYVSFGSLVKLSLKQTQELSHALRKCDKRFLWVVRSSEEANKLPVNFSKDTFNKGLIVSWSPQLQVLSHDSIGCFITHCGWNSVLEGLSMGVPMVAMPQWTDQSTNAKFVVDVWKTGIKARMDEKGLVRQEEISRCLKLVMEGEDGEKIRMSAAKWKEMAKEAVDEGGSSDMNIEEFVSRLRKSNFRGTPN</sequence>
<dbReference type="CDD" id="cd03784">
    <property type="entry name" value="GT1_Gtf-like"/>
    <property type="match status" value="1"/>
</dbReference>
<proteinExistence type="inferred from homology"/>
<keyword evidence="3 8" id="KW-0328">Glycosyltransferase</keyword>
<evidence type="ECO:0000256" key="3">
    <source>
        <dbReference type="ARBA" id="ARBA00022676"/>
    </source>
</evidence>
<dbReference type="FunFam" id="3.40.50.2000:FF:000057">
    <property type="entry name" value="Glycosyltransferase"/>
    <property type="match status" value="1"/>
</dbReference>
<evidence type="ECO:0000256" key="1">
    <source>
        <dbReference type="ARBA" id="ARBA00004935"/>
    </source>
</evidence>
<evidence type="ECO:0000256" key="2">
    <source>
        <dbReference type="ARBA" id="ARBA00009995"/>
    </source>
</evidence>
<name>A0ABD3S5C2_9LAMI</name>
<dbReference type="Gene3D" id="3.40.50.2000">
    <property type="entry name" value="Glycogen Phosphorylase B"/>
    <property type="match status" value="2"/>
</dbReference>
<comment type="caution">
    <text evidence="10">The sequence shown here is derived from an EMBL/GenBank/DDBJ whole genome shotgun (WGS) entry which is preliminary data.</text>
</comment>
<evidence type="ECO:0000256" key="8">
    <source>
        <dbReference type="RuleBase" id="RU003718"/>
    </source>
</evidence>
<dbReference type="PROSITE" id="PS00375">
    <property type="entry name" value="UDPGT"/>
    <property type="match status" value="1"/>
</dbReference>
<evidence type="ECO:0000256" key="4">
    <source>
        <dbReference type="ARBA" id="ARBA00022679"/>
    </source>
</evidence>
<dbReference type="EC" id="2.4.1.-" evidence="9"/>
<dbReference type="SUPFAM" id="SSF53756">
    <property type="entry name" value="UDP-Glycosyltransferase/glycogen phosphorylase"/>
    <property type="match status" value="1"/>
</dbReference>
<accession>A0ABD3S5C2</accession>